<proteinExistence type="predicted"/>
<protein>
    <submittedName>
        <fullName evidence="2">Uncharacterized protein</fullName>
    </submittedName>
</protein>
<feature type="transmembrane region" description="Helical" evidence="1">
    <location>
        <begin position="159"/>
        <end position="176"/>
    </location>
</feature>
<feature type="transmembrane region" description="Helical" evidence="1">
    <location>
        <begin position="129"/>
        <end position="152"/>
    </location>
</feature>
<feature type="transmembrane region" description="Helical" evidence="1">
    <location>
        <begin position="262"/>
        <end position="279"/>
    </location>
</feature>
<evidence type="ECO:0000313" key="3">
    <source>
        <dbReference type="Proteomes" id="UP000630097"/>
    </source>
</evidence>
<feature type="transmembrane region" description="Helical" evidence="1">
    <location>
        <begin position="286"/>
        <end position="305"/>
    </location>
</feature>
<keyword evidence="1" id="KW-1133">Transmembrane helix</keyword>
<dbReference type="EMBL" id="BONV01000032">
    <property type="protein sequence ID" value="GIG82718.1"/>
    <property type="molecule type" value="Genomic_DNA"/>
</dbReference>
<feature type="transmembrane region" description="Helical" evidence="1">
    <location>
        <begin position="182"/>
        <end position="202"/>
    </location>
</feature>
<gene>
    <name evidence="2" type="ORF">Pka01_58450</name>
</gene>
<feature type="transmembrane region" description="Helical" evidence="1">
    <location>
        <begin position="222"/>
        <end position="242"/>
    </location>
</feature>
<dbReference type="RefSeq" id="WP_203886045.1">
    <property type="nucleotide sequence ID" value="NZ_BAABHH010000023.1"/>
</dbReference>
<evidence type="ECO:0000313" key="2">
    <source>
        <dbReference type="EMBL" id="GIG82718.1"/>
    </source>
</evidence>
<evidence type="ECO:0000256" key="1">
    <source>
        <dbReference type="SAM" id="Phobius"/>
    </source>
</evidence>
<feature type="transmembrane region" description="Helical" evidence="1">
    <location>
        <begin position="317"/>
        <end position="339"/>
    </location>
</feature>
<keyword evidence="1" id="KW-0812">Transmembrane</keyword>
<name>A0A8J3PX68_9ACTN</name>
<accession>A0A8J3PX68</accession>
<sequence>MSVLEDSYRWVLRLLPAPYRAEREEEMVSAFLEGAQHGEAGLDDQRPRWMEIASVVALAVRLRLGGPGAPPRSFLWGEAVRRAALLGLVFWTMIGFLSAAQALIAYGILADALPDDVTMGIGHAGSADRLRHVLADLLPLLWAGSLGALVLGRPRTAKAVAVAALVLPHMLVPPVFPGGWEIVARWVCMVLPAAVTVPALVIGFHRDALPPPLPRGQALRMVALAAVPGVLLSLVVIALSSLSRAATVPVTLLVQASLWVDVPGLACVSLLIVTVWCLARRRTSGPTALAAAILTVPAVLSRAATLHPGAADSITETINLVGGLQIALLLASGITLTALSTQALRTVANGDLTGIRGQHG</sequence>
<keyword evidence="3" id="KW-1185">Reference proteome</keyword>
<organism evidence="2 3">
    <name type="scientific">Planotetraspora kaengkrachanensis</name>
    <dbReference type="NCBI Taxonomy" id="575193"/>
    <lineage>
        <taxon>Bacteria</taxon>
        <taxon>Bacillati</taxon>
        <taxon>Actinomycetota</taxon>
        <taxon>Actinomycetes</taxon>
        <taxon>Streptosporangiales</taxon>
        <taxon>Streptosporangiaceae</taxon>
        <taxon>Planotetraspora</taxon>
    </lineage>
</organism>
<dbReference type="AlphaFoldDB" id="A0A8J3PX68"/>
<comment type="caution">
    <text evidence="2">The sequence shown here is derived from an EMBL/GenBank/DDBJ whole genome shotgun (WGS) entry which is preliminary data.</text>
</comment>
<reference evidence="2 3" key="1">
    <citation type="submission" date="2021-01" db="EMBL/GenBank/DDBJ databases">
        <title>Whole genome shotgun sequence of Planotetraspora kaengkrachanensis NBRC 104272.</title>
        <authorList>
            <person name="Komaki H."/>
            <person name="Tamura T."/>
        </authorList>
    </citation>
    <scope>NUCLEOTIDE SEQUENCE [LARGE SCALE GENOMIC DNA]</scope>
    <source>
        <strain evidence="2 3">NBRC 104272</strain>
    </source>
</reference>
<keyword evidence="1" id="KW-0472">Membrane</keyword>
<dbReference type="Proteomes" id="UP000630097">
    <property type="component" value="Unassembled WGS sequence"/>
</dbReference>
<feature type="transmembrane region" description="Helical" evidence="1">
    <location>
        <begin position="83"/>
        <end position="109"/>
    </location>
</feature>